<evidence type="ECO:0000259" key="2">
    <source>
        <dbReference type="SMART" id="SM00382"/>
    </source>
</evidence>
<protein>
    <submittedName>
        <fullName evidence="4">PINc/VapC family ATPase</fullName>
    </submittedName>
</protein>
<dbReference type="InterPro" id="IPR003593">
    <property type="entry name" value="AAA+_ATPase"/>
</dbReference>
<dbReference type="Pfam" id="PF00437">
    <property type="entry name" value="T2SSE"/>
    <property type="match status" value="1"/>
</dbReference>
<dbReference type="AlphaFoldDB" id="A0AAF0D3Q6"/>
<evidence type="ECO:0000313" key="4">
    <source>
        <dbReference type="EMBL" id="WEU41058.1"/>
    </source>
</evidence>
<dbReference type="InterPro" id="IPR002716">
    <property type="entry name" value="PIN_dom"/>
</dbReference>
<evidence type="ECO:0000256" key="1">
    <source>
        <dbReference type="ARBA" id="ARBA00046345"/>
    </source>
</evidence>
<dbReference type="SUPFAM" id="SSF88723">
    <property type="entry name" value="PIN domain-like"/>
    <property type="match status" value="1"/>
</dbReference>
<dbReference type="NCBIfam" id="NF010335">
    <property type="entry name" value="PRK13764.1"/>
    <property type="match status" value="1"/>
</dbReference>
<dbReference type="InterPro" id="IPR029060">
    <property type="entry name" value="PIN-like_dom_sf"/>
</dbReference>
<dbReference type="InterPro" id="IPR052041">
    <property type="entry name" value="Nucleic_acid_metab_PIN/TRAM"/>
</dbReference>
<dbReference type="SMART" id="SM00382">
    <property type="entry name" value="AAA"/>
    <property type="match status" value="1"/>
</dbReference>
<dbReference type="KEGG" id="oyw:OdinLCB4_003545"/>
<accession>A0AAF0D3Q6</accession>
<dbReference type="PANTHER" id="PTHR11603">
    <property type="entry name" value="AAA FAMILY ATPASE"/>
    <property type="match status" value="1"/>
</dbReference>
<evidence type="ECO:0000259" key="3">
    <source>
        <dbReference type="SMART" id="SM00670"/>
    </source>
</evidence>
<dbReference type="InterPro" id="IPR001482">
    <property type="entry name" value="T2SS/T4SS_dom"/>
</dbReference>
<reference evidence="4" key="1">
    <citation type="journal article" date="2017" name="Nature">
        <title>Asgard archaea illuminate the origin of eukaryotic cellular complexity.</title>
        <authorList>
            <person name="Zaremba-Niedzwiedzka K."/>
            <person name="Caceres E.F."/>
            <person name="Saw J.H."/>
            <person name="Backstrom D."/>
            <person name="Juzokaite L."/>
            <person name="Vancaester E."/>
            <person name="Seitz K.W."/>
            <person name="Anantharaman K."/>
            <person name="Starnawski P."/>
            <person name="Kjeldsen K.U."/>
            <person name="Scott M.B."/>
            <person name="Nunoura T."/>
            <person name="Banfield J.F."/>
            <person name="Schramm A."/>
            <person name="Baker B.J."/>
            <person name="Spang A."/>
            <person name="Ettema T.J.G."/>
        </authorList>
    </citation>
    <scope>NUCLEOTIDE SEQUENCE</scope>
    <source>
        <strain evidence="4">LCB_4</strain>
    </source>
</reference>
<organism evidence="4 5">
    <name type="scientific">Odinarchaeota yellowstonii (strain LCB_4)</name>
    <dbReference type="NCBI Taxonomy" id="1841599"/>
    <lineage>
        <taxon>Archaea</taxon>
        <taxon>Promethearchaeati</taxon>
        <taxon>Candidatus Odinarchaeota</taxon>
        <taxon>Candidatus Odinarchaeia</taxon>
        <taxon>Candidatus Odinarchaeales</taxon>
        <taxon>Candidatus Odinarchaeaceae</taxon>
        <taxon>Candidatus Odinarchaeum</taxon>
    </lineage>
</organism>
<dbReference type="Pfam" id="PF01850">
    <property type="entry name" value="PIN"/>
    <property type="match status" value="1"/>
</dbReference>
<dbReference type="CDD" id="cd09878">
    <property type="entry name" value="PIN_VapC_VirB11L-ATPase-like"/>
    <property type="match status" value="1"/>
</dbReference>
<dbReference type="EMBL" id="CP091871">
    <property type="protein sequence ID" value="WEU41058.1"/>
    <property type="molecule type" value="Genomic_DNA"/>
</dbReference>
<dbReference type="Gene3D" id="3.40.50.1010">
    <property type="entry name" value="5'-nuclease"/>
    <property type="match status" value="1"/>
</dbReference>
<feature type="domain" description="PIN" evidence="3">
    <location>
        <begin position="5"/>
        <end position="119"/>
    </location>
</feature>
<dbReference type="Gene3D" id="3.40.50.300">
    <property type="entry name" value="P-loop containing nucleotide triphosphate hydrolases"/>
    <property type="match status" value="1"/>
</dbReference>
<reference evidence="4" key="2">
    <citation type="journal article" date="2022" name="Nat. Microbiol.">
        <title>A closed Candidatus Odinarchaeum chromosome exposes Asgard archaeal viruses.</title>
        <authorList>
            <person name="Tamarit D."/>
            <person name="Caceres E.F."/>
            <person name="Krupovic M."/>
            <person name="Nijland R."/>
            <person name="Eme L."/>
            <person name="Robinson N.P."/>
            <person name="Ettema T.J.G."/>
        </authorList>
    </citation>
    <scope>NUCLEOTIDE SEQUENCE</scope>
    <source>
        <strain evidence="4">LCB_4</strain>
    </source>
</reference>
<comment type="similarity">
    <text evidence="1">In the N-terminal section; belongs to the PINc/VapC protein family.</text>
</comment>
<dbReference type="Proteomes" id="UP000186851">
    <property type="component" value="Chromosome"/>
</dbReference>
<dbReference type="PANTHER" id="PTHR11603:SF147">
    <property type="entry name" value="MEMBRANE PROTEIN"/>
    <property type="match status" value="1"/>
</dbReference>
<dbReference type="InterPro" id="IPR027417">
    <property type="entry name" value="P-loop_NTPase"/>
</dbReference>
<evidence type="ECO:0000313" key="5">
    <source>
        <dbReference type="Proteomes" id="UP000186851"/>
    </source>
</evidence>
<name>A0AAF0D3Q6_ODILC</name>
<sequence length="543" mass="61112">MLNFRRVLLDTSIIIDGYISQSIEKGDLKNCKILIPNAVIAEIERQANLHKPAGFAGLVELKKLRELSNKGDITIEIVGERPTLDEIKLGPSGELDEIIIKCAEENLAELYTSDRIQADIAEIKGVKVNYIAKPGKALKLDIEKFFDSETMSVHLREGVPPKAKKGGPGGWRLVEISDKPVEGELLREIALQIYERALKEKDSFIEIDEPSATVIQLGNMRIVIARPPFSDGLEITAVKPIVKVSLKEYNLSSKLELRLEKRAEGILIAGPPGAGKSTFSAALAEYYSSKGKIVKTMESPRDLQVGQDITQYSPLSGSMERTADILLLVRPDYVIYDEMRKTDDFKIYADLRFSGVNMIGVVHASQPIDALQRFIGRIELGLISRVIDTIIFIEEGEIRKVYAVNTTVKIPTGMVQADLARPVIEVRDFETNRLEYEVYSYGEEVVVIPLISERETKTRQEPQLAKESIKVKVKSLKKNFRVYVRPDFSNRRLKFYVGEDHIFEAFVNQKGYTVVKKNSNIGKKIMEALENDYEIYAQLSDRG</sequence>
<proteinExistence type="inferred from homology"/>
<dbReference type="SMART" id="SM00670">
    <property type="entry name" value="PINc"/>
    <property type="match status" value="1"/>
</dbReference>
<gene>
    <name evidence="4" type="ORF">OdinLCB4_003545</name>
</gene>
<dbReference type="SUPFAM" id="SSF52540">
    <property type="entry name" value="P-loop containing nucleoside triphosphate hydrolases"/>
    <property type="match status" value="1"/>
</dbReference>
<feature type="domain" description="AAA+ ATPase" evidence="2">
    <location>
        <begin position="262"/>
        <end position="384"/>
    </location>
</feature>